<dbReference type="InterPro" id="IPR036195">
    <property type="entry name" value="AbfB_ABD_sf"/>
</dbReference>
<name>A0ABT4B5M2_9ACTN</name>
<dbReference type="InterPro" id="IPR007934">
    <property type="entry name" value="AbfB_ABD"/>
</dbReference>
<gene>
    <name evidence="3" type="ORF">OWR29_24515</name>
</gene>
<keyword evidence="4" id="KW-1185">Reference proteome</keyword>
<evidence type="ECO:0000313" key="3">
    <source>
        <dbReference type="EMBL" id="MCY1141175.1"/>
    </source>
</evidence>
<accession>A0ABT4B5M2</accession>
<organism evidence="3 4">
    <name type="scientific">Paractinoplanes pyxinae</name>
    <dbReference type="NCBI Taxonomy" id="2997416"/>
    <lineage>
        <taxon>Bacteria</taxon>
        <taxon>Bacillati</taxon>
        <taxon>Actinomycetota</taxon>
        <taxon>Actinomycetes</taxon>
        <taxon>Micromonosporales</taxon>
        <taxon>Micromonosporaceae</taxon>
        <taxon>Paractinoplanes</taxon>
    </lineage>
</organism>
<feature type="region of interest" description="Disordered" evidence="1">
    <location>
        <begin position="105"/>
        <end position="165"/>
    </location>
</feature>
<feature type="compositionally biased region" description="Low complexity" evidence="1">
    <location>
        <begin position="110"/>
        <end position="128"/>
    </location>
</feature>
<dbReference type="Gene3D" id="2.80.10.50">
    <property type="match status" value="1"/>
</dbReference>
<feature type="region of interest" description="Disordered" evidence="1">
    <location>
        <begin position="1"/>
        <end position="32"/>
    </location>
</feature>
<feature type="compositionally biased region" description="Basic and acidic residues" evidence="1">
    <location>
        <begin position="1"/>
        <end position="11"/>
    </location>
</feature>
<feature type="domain" description="Alpha-L-arabinofuranosidase B arabinose-binding" evidence="2">
    <location>
        <begin position="193"/>
        <end position="288"/>
    </location>
</feature>
<dbReference type="EMBL" id="JAPNTZ010000008">
    <property type="protein sequence ID" value="MCY1141175.1"/>
    <property type="molecule type" value="Genomic_DNA"/>
</dbReference>
<feature type="compositionally biased region" description="Pro residues" evidence="1">
    <location>
        <begin position="147"/>
        <end position="163"/>
    </location>
</feature>
<comment type="caution">
    <text evidence="3">The sequence shown here is derived from an EMBL/GenBank/DDBJ whole genome shotgun (WGS) entry which is preliminary data.</text>
</comment>
<dbReference type="RefSeq" id="WP_267565540.1">
    <property type="nucleotide sequence ID" value="NZ_JAPNTZ010000008.1"/>
</dbReference>
<evidence type="ECO:0000259" key="2">
    <source>
        <dbReference type="Pfam" id="PF05270"/>
    </source>
</evidence>
<dbReference type="SUPFAM" id="SSF110221">
    <property type="entry name" value="AbfB domain"/>
    <property type="match status" value="1"/>
</dbReference>
<protein>
    <submittedName>
        <fullName evidence="3">AbfB domain-containing protein</fullName>
    </submittedName>
</protein>
<reference evidence="3" key="1">
    <citation type="submission" date="2022-11" db="EMBL/GenBank/DDBJ databases">
        <authorList>
            <person name="Somphong A."/>
            <person name="Phongsopitanun W."/>
        </authorList>
    </citation>
    <scope>NUCLEOTIDE SEQUENCE</scope>
    <source>
        <strain evidence="3">Pm04-4</strain>
    </source>
</reference>
<dbReference type="Pfam" id="PF05270">
    <property type="entry name" value="AbfB"/>
    <property type="match status" value="1"/>
</dbReference>
<evidence type="ECO:0000313" key="4">
    <source>
        <dbReference type="Proteomes" id="UP001151002"/>
    </source>
</evidence>
<proteinExistence type="predicted"/>
<dbReference type="CDD" id="cd23399">
    <property type="entry name" value="beta-trefoil_ABD_ABFB"/>
    <property type="match status" value="1"/>
</dbReference>
<sequence length="298" mass="32022">MPNKDPHDRLRIGGWVPPYRDANGPLRPPAPPNRLGTAARRALPAGLWPTAAQPRPSGGGFAVGRRALVALSTGAVIVVAGLAALSLRDDPGATALAQREVLLPAPPTDPVSVLPSPTTSSPGSVVRTPTHHRTTTRPTERATTTRPPSPRPPAKTTTPPPSLVPGATIGLELADHPGYRLRHRNFVARLDEVGDAQSRADARFAVRRGLASAECFSLEAGNFPGYFLRHRDYVLHLDRRDGSRLFDQDATFCPRPTGTGNALLLESLNYPGRFLSARDDGIRISRRDATAFVVRKPL</sequence>
<evidence type="ECO:0000256" key="1">
    <source>
        <dbReference type="SAM" id="MobiDB-lite"/>
    </source>
</evidence>
<dbReference type="Proteomes" id="UP001151002">
    <property type="component" value="Unassembled WGS sequence"/>
</dbReference>